<name>A0A7J7NAY4_9MAGN</name>
<protein>
    <submittedName>
        <fullName evidence="2">Uncharacterized protein</fullName>
    </submittedName>
</protein>
<keyword evidence="1" id="KW-0472">Membrane</keyword>
<sequence>TRGRSLINRQTTHHKNRFYRHIFDLHKLRYLSFFHLYMYIYLYIQRISLINRLHITYIFNIYMYVRQHILHTSLLTFSIGMRIDSRVKLSPYNAAVFPPTRSIIFCPLQPFIAFG</sequence>
<gene>
    <name evidence="2" type="ORF">GIB67_029199</name>
</gene>
<evidence type="ECO:0000256" key="1">
    <source>
        <dbReference type="SAM" id="Phobius"/>
    </source>
</evidence>
<feature type="transmembrane region" description="Helical" evidence="1">
    <location>
        <begin position="28"/>
        <end position="44"/>
    </location>
</feature>
<accession>A0A7J7NAY4</accession>
<dbReference type="AlphaFoldDB" id="A0A7J7NAY4"/>
<dbReference type="Proteomes" id="UP000541444">
    <property type="component" value="Unassembled WGS sequence"/>
</dbReference>
<proteinExistence type="predicted"/>
<evidence type="ECO:0000313" key="2">
    <source>
        <dbReference type="EMBL" id="KAF6164316.1"/>
    </source>
</evidence>
<keyword evidence="1" id="KW-1133">Transmembrane helix</keyword>
<comment type="caution">
    <text evidence="2">The sequence shown here is derived from an EMBL/GenBank/DDBJ whole genome shotgun (WGS) entry which is preliminary data.</text>
</comment>
<feature type="non-terminal residue" evidence="2">
    <location>
        <position position="1"/>
    </location>
</feature>
<keyword evidence="1" id="KW-0812">Transmembrane</keyword>
<evidence type="ECO:0000313" key="3">
    <source>
        <dbReference type="Proteomes" id="UP000541444"/>
    </source>
</evidence>
<organism evidence="2 3">
    <name type="scientific">Kingdonia uniflora</name>
    <dbReference type="NCBI Taxonomy" id="39325"/>
    <lineage>
        <taxon>Eukaryota</taxon>
        <taxon>Viridiplantae</taxon>
        <taxon>Streptophyta</taxon>
        <taxon>Embryophyta</taxon>
        <taxon>Tracheophyta</taxon>
        <taxon>Spermatophyta</taxon>
        <taxon>Magnoliopsida</taxon>
        <taxon>Ranunculales</taxon>
        <taxon>Circaeasteraceae</taxon>
        <taxon>Kingdonia</taxon>
    </lineage>
</organism>
<reference evidence="2 3" key="1">
    <citation type="journal article" date="2020" name="IScience">
        <title>Genome Sequencing of the Endangered Kingdonia uniflora (Circaeasteraceae, Ranunculales) Reveals Potential Mechanisms of Evolutionary Specialization.</title>
        <authorList>
            <person name="Sun Y."/>
            <person name="Deng T."/>
            <person name="Zhang A."/>
            <person name="Moore M.J."/>
            <person name="Landis J.B."/>
            <person name="Lin N."/>
            <person name="Zhang H."/>
            <person name="Zhang X."/>
            <person name="Huang J."/>
            <person name="Zhang X."/>
            <person name="Sun H."/>
            <person name="Wang H."/>
        </authorList>
    </citation>
    <scope>NUCLEOTIDE SEQUENCE [LARGE SCALE GENOMIC DNA]</scope>
    <source>
        <strain evidence="2">TB1705</strain>
        <tissue evidence="2">Leaf</tissue>
    </source>
</reference>
<dbReference type="EMBL" id="JACGCM010000933">
    <property type="protein sequence ID" value="KAF6164316.1"/>
    <property type="molecule type" value="Genomic_DNA"/>
</dbReference>
<keyword evidence="3" id="KW-1185">Reference proteome</keyword>